<dbReference type="EMBL" id="CP122539">
    <property type="protein sequence ID" value="WGH76267.1"/>
    <property type="molecule type" value="Genomic_DNA"/>
</dbReference>
<protein>
    <submittedName>
        <fullName evidence="1">Uncharacterized protein</fullName>
    </submittedName>
</protein>
<sequence length="472" mass="54505">MKEIKGIGFSIPSENDDHLSIDSNSSLSETDIAVFSPNLSTTSYSSYNSDVFNSNHEEYEGKKLYNKESSAKMFEHIKHWKKELMNFVVKGGTLFVVLCKKQDFFIYTGTKDISGTGRNQKTTNHVAPLNNYEFLPFSKIEYHSASGKNVYTESSTYKNIINQFKDFFSFETYLVSEKIEKPTFTTKKKDRILGATLKVKEGHIVFLPNLNLDIPSFTRYEKETDEEFWTKEAITKGKIFVNCLVEIDKVLSKNNQKSPKPNWVDKKNYQIFEAVETKKIIDKNQREIEKRLKENENLSQVFDEQEKLKDLLFETGKPLEEAVILALKILGYKAENYDDGELELDQIIVSPEGDRFIGECEGKDNKDIDVSKFRQLLDGLNADFEKENVEEKAFGLLFGNPQRLIEPNKRKLDFTKKCKTGAKREKIGLINTVDLFLVSRYIKESNDLTFAELCRKEIKKQLGDLIKFPEIK</sequence>
<evidence type="ECO:0000313" key="1">
    <source>
        <dbReference type="EMBL" id="WGH76267.1"/>
    </source>
</evidence>
<reference evidence="1 2" key="1">
    <citation type="submission" date="2023-04" db="EMBL/GenBank/DDBJ databases">
        <title>Tenacibaculum tangerinum sp. nov., isolated from sea tidal flat of South Korea.</title>
        <authorList>
            <person name="Lee S.H."/>
            <person name="Kim J.-J."/>
        </authorList>
    </citation>
    <scope>NUCLEOTIDE SEQUENCE [LARGE SCALE GENOMIC DNA]</scope>
    <source>
        <strain evidence="1 2">GRR-S3-23</strain>
    </source>
</reference>
<accession>A0ABY8L4B6</accession>
<dbReference type="Proteomes" id="UP001232001">
    <property type="component" value="Chromosome"/>
</dbReference>
<keyword evidence="2" id="KW-1185">Reference proteome</keyword>
<organism evidence="1 2">
    <name type="scientific">Tenacibaculum tangerinum</name>
    <dbReference type="NCBI Taxonomy" id="3038772"/>
    <lineage>
        <taxon>Bacteria</taxon>
        <taxon>Pseudomonadati</taxon>
        <taxon>Bacteroidota</taxon>
        <taxon>Flavobacteriia</taxon>
        <taxon>Flavobacteriales</taxon>
        <taxon>Flavobacteriaceae</taxon>
        <taxon>Tenacibaculum</taxon>
    </lineage>
</organism>
<name>A0ABY8L4B6_9FLAO</name>
<proteinExistence type="predicted"/>
<dbReference type="RefSeq" id="WP_279652136.1">
    <property type="nucleotide sequence ID" value="NZ_CP122539.1"/>
</dbReference>
<evidence type="ECO:0000313" key="2">
    <source>
        <dbReference type="Proteomes" id="UP001232001"/>
    </source>
</evidence>
<gene>
    <name evidence="1" type="ORF">P8625_03625</name>
</gene>